<accession>A0A1Y1VR18</accession>
<feature type="non-terminal residue" evidence="1">
    <location>
        <position position="57"/>
    </location>
</feature>
<dbReference type="EMBL" id="MCFD01000162">
    <property type="protein sequence ID" value="ORX63717.1"/>
    <property type="molecule type" value="Genomic_DNA"/>
</dbReference>
<dbReference type="Proteomes" id="UP000193922">
    <property type="component" value="Unassembled WGS sequence"/>
</dbReference>
<feature type="non-terminal residue" evidence="1">
    <location>
        <position position="1"/>
    </location>
</feature>
<comment type="caution">
    <text evidence="1">The sequence shown here is derived from an EMBL/GenBank/DDBJ whole genome shotgun (WGS) entry which is preliminary data.</text>
</comment>
<keyword evidence="2" id="KW-1185">Reference proteome</keyword>
<sequence>TNSERYPIYEYVCSFRVARILNKLSSHGILIQKYASVVSVSAKESDRVKEYILMKKA</sequence>
<proteinExistence type="predicted"/>
<organism evidence="1 2">
    <name type="scientific">Linderina pennispora</name>
    <dbReference type="NCBI Taxonomy" id="61395"/>
    <lineage>
        <taxon>Eukaryota</taxon>
        <taxon>Fungi</taxon>
        <taxon>Fungi incertae sedis</taxon>
        <taxon>Zoopagomycota</taxon>
        <taxon>Kickxellomycotina</taxon>
        <taxon>Kickxellomycetes</taxon>
        <taxon>Kickxellales</taxon>
        <taxon>Kickxellaceae</taxon>
        <taxon>Linderina</taxon>
    </lineage>
</organism>
<protein>
    <submittedName>
        <fullName evidence="1">Uncharacterized protein</fullName>
    </submittedName>
</protein>
<dbReference type="RefSeq" id="XP_040739049.1">
    <property type="nucleotide sequence ID" value="XM_040889031.1"/>
</dbReference>
<name>A0A1Y1VR18_9FUNG</name>
<reference evidence="1 2" key="1">
    <citation type="submission" date="2016-07" db="EMBL/GenBank/DDBJ databases">
        <title>Pervasive Adenine N6-methylation of Active Genes in Fungi.</title>
        <authorList>
            <consortium name="DOE Joint Genome Institute"/>
            <person name="Mondo S.J."/>
            <person name="Dannebaum R.O."/>
            <person name="Kuo R.C."/>
            <person name="Labutti K."/>
            <person name="Haridas S."/>
            <person name="Kuo A."/>
            <person name="Salamov A."/>
            <person name="Ahrendt S.R."/>
            <person name="Lipzen A."/>
            <person name="Sullivan W."/>
            <person name="Andreopoulos W.B."/>
            <person name="Clum A."/>
            <person name="Lindquist E."/>
            <person name="Daum C."/>
            <person name="Ramamoorthy G.K."/>
            <person name="Gryganskyi A."/>
            <person name="Culley D."/>
            <person name="Magnuson J.K."/>
            <person name="James T.Y."/>
            <person name="O'Malley M.A."/>
            <person name="Stajich J.E."/>
            <person name="Spatafora J.W."/>
            <person name="Visel A."/>
            <person name="Grigoriev I.V."/>
        </authorList>
    </citation>
    <scope>NUCLEOTIDE SEQUENCE [LARGE SCALE GENOMIC DNA]</scope>
    <source>
        <strain evidence="1 2">ATCC 12442</strain>
    </source>
</reference>
<evidence type="ECO:0000313" key="1">
    <source>
        <dbReference type="EMBL" id="ORX63717.1"/>
    </source>
</evidence>
<gene>
    <name evidence="1" type="ORF">DL89DRAFT_273078</name>
</gene>
<dbReference type="AlphaFoldDB" id="A0A1Y1VR18"/>
<dbReference type="GeneID" id="63805679"/>
<evidence type="ECO:0000313" key="2">
    <source>
        <dbReference type="Proteomes" id="UP000193922"/>
    </source>
</evidence>